<dbReference type="EMBL" id="WAIE01000001">
    <property type="protein sequence ID" value="KAB1443125.1"/>
    <property type="molecule type" value="Genomic_DNA"/>
</dbReference>
<proteinExistence type="predicted"/>
<evidence type="ECO:0000313" key="2">
    <source>
        <dbReference type="Proteomes" id="UP000438699"/>
    </source>
</evidence>
<dbReference type="AlphaFoldDB" id="A0A6N6N6L9"/>
<dbReference type="OrthoDB" id="9815497at2"/>
<dbReference type="NCBIfam" id="TIGR03309">
    <property type="entry name" value="matur_yqeB"/>
    <property type="match status" value="1"/>
</dbReference>
<evidence type="ECO:0000313" key="1">
    <source>
        <dbReference type="EMBL" id="KAB1443125.1"/>
    </source>
</evidence>
<dbReference type="Proteomes" id="UP000438699">
    <property type="component" value="Unassembled WGS sequence"/>
</dbReference>
<dbReference type="InterPro" id="IPR017695">
    <property type="entry name" value="Se-dep_Mo_hydrolase_YqeB"/>
</dbReference>
<organism evidence="1 2">
    <name type="scientific">Pseudodesulfovibrio senegalensis</name>
    <dbReference type="NCBI Taxonomy" id="1721087"/>
    <lineage>
        <taxon>Bacteria</taxon>
        <taxon>Pseudomonadati</taxon>
        <taxon>Thermodesulfobacteriota</taxon>
        <taxon>Desulfovibrionia</taxon>
        <taxon>Desulfovibrionales</taxon>
        <taxon>Desulfovibrionaceae</taxon>
    </lineage>
</organism>
<name>A0A6N6N6L9_9BACT</name>
<accession>A0A6N6N6L9</accession>
<sequence>MQKLNDLIFAIRSAGDIASGVIMRLYNAGFRNIVMLETPEPLTVRRKAAFSEAVRLGTVSVENVTARLVAVEDAMTGIRACWDAGELPVLADPQGTVLKELKPDVVVDALIAKRNRLGTSTDDAPLVIALGPGFEAGKDAHAVIETQRGHNMGRVIRQGQAAPNSGIPGNIGGKTIERLLRAPCDGEFLTDRDIGDRVRQGDMVATVGGEPVYAKIDGVLRGLLRSHTPARTGLKLGDIDPRDNPTFCNTVSDKALAIGGGVLEAVLARFLSGNAVCPQQGGRS</sequence>
<keyword evidence="2" id="KW-1185">Reference proteome</keyword>
<protein>
    <submittedName>
        <fullName evidence="1">EF2563 family selenium-dependent molybdenum hydroxylase system protein</fullName>
    </submittedName>
</protein>
<comment type="caution">
    <text evidence="1">The sequence shown here is derived from an EMBL/GenBank/DDBJ whole genome shotgun (WGS) entry which is preliminary data.</text>
</comment>
<reference evidence="1 2" key="1">
    <citation type="journal article" date="2017" name="Int. J. Syst. Evol. Microbiol.">
        <title>Desulfovibrio senegalensis sp. nov., a mesophilic sulfate reducer isolated from marine sediment.</title>
        <authorList>
            <person name="Thioye A."/>
            <person name="Gam Z.B.A."/>
            <person name="Mbengue M."/>
            <person name="Cayol J.L."/>
            <person name="Joseph-Bartoli M."/>
            <person name="Toure-Kane C."/>
            <person name="Labat M."/>
        </authorList>
    </citation>
    <scope>NUCLEOTIDE SEQUENCE [LARGE SCALE GENOMIC DNA]</scope>
    <source>
        <strain evidence="1 2">DSM 101509</strain>
    </source>
</reference>
<dbReference type="RefSeq" id="WP_151149457.1">
    <property type="nucleotide sequence ID" value="NZ_WAIE01000001.1"/>
</dbReference>
<gene>
    <name evidence="1" type="ORF">F8A88_02345</name>
</gene>